<dbReference type="EMBL" id="CAKKNE010000001">
    <property type="protein sequence ID" value="CAH0364573.1"/>
    <property type="molecule type" value="Genomic_DNA"/>
</dbReference>
<dbReference type="Proteomes" id="UP000789595">
    <property type="component" value="Unassembled WGS sequence"/>
</dbReference>
<keyword evidence="4" id="KW-1185">Reference proteome</keyword>
<evidence type="ECO:0000256" key="1">
    <source>
        <dbReference type="ARBA" id="ARBA00006484"/>
    </source>
</evidence>
<dbReference type="SUPFAM" id="SSF51735">
    <property type="entry name" value="NAD(P)-binding Rossmann-fold domains"/>
    <property type="match status" value="1"/>
</dbReference>
<evidence type="ECO:0000313" key="4">
    <source>
        <dbReference type="Proteomes" id="UP000789595"/>
    </source>
</evidence>
<dbReference type="Gene3D" id="3.40.50.720">
    <property type="entry name" value="NAD(P)-binding Rossmann-like Domain"/>
    <property type="match status" value="1"/>
</dbReference>
<accession>A0A8J2S552</accession>
<dbReference type="OrthoDB" id="47007at2759"/>
<dbReference type="AlphaFoldDB" id="A0A8J2S552"/>
<comment type="caution">
    <text evidence="3">The sequence shown here is derived from an EMBL/GenBank/DDBJ whole genome shotgun (WGS) entry which is preliminary data.</text>
</comment>
<name>A0A8J2S552_9STRA</name>
<proteinExistence type="inferred from homology"/>
<gene>
    <name evidence="3" type="ORF">PECAL_1P09430</name>
</gene>
<organism evidence="3 4">
    <name type="scientific">Pelagomonas calceolata</name>
    <dbReference type="NCBI Taxonomy" id="35677"/>
    <lineage>
        <taxon>Eukaryota</taxon>
        <taxon>Sar</taxon>
        <taxon>Stramenopiles</taxon>
        <taxon>Ochrophyta</taxon>
        <taxon>Pelagophyceae</taxon>
        <taxon>Pelagomonadales</taxon>
        <taxon>Pelagomonadaceae</taxon>
        <taxon>Pelagomonas</taxon>
    </lineage>
</organism>
<dbReference type="PRINTS" id="PR00081">
    <property type="entry name" value="GDHRDH"/>
</dbReference>
<keyword evidence="2" id="KW-0560">Oxidoreductase</keyword>
<reference evidence="3" key="1">
    <citation type="submission" date="2021-11" db="EMBL/GenBank/DDBJ databases">
        <authorList>
            <consortium name="Genoscope - CEA"/>
            <person name="William W."/>
        </authorList>
    </citation>
    <scope>NUCLEOTIDE SEQUENCE</scope>
</reference>
<dbReference type="InterPro" id="IPR002347">
    <property type="entry name" value="SDR_fam"/>
</dbReference>
<protein>
    <submittedName>
        <fullName evidence="3">Uncharacterized protein</fullName>
    </submittedName>
</protein>
<dbReference type="PANTHER" id="PTHR24320">
    <property type="entry name" value="RETINOL DEHYDROGENASE"/>
    <property type="match status" value="1"/>
</dbReference>
<dbReference type="PANTHER" id="PTHR24320:SF283">
    <property type="entry name" value="RETINOL DEHYDROGENASE 11"/>
    <property type="match status" value="1"/>
</dbReference>
<evidence type="ECO:0000256" key="2">
    <source>
        <dbReference type="ARBA" id="ARBA00023002"/>
    </source>
</evidence>
<dbReference type="Pfam" id="PF00106">
    <property type="entry name" value="adh_short"/>
    <property type="match status" value="1"/>
</dbReference>
<dbReference type="GO" id="GO:0016491">
    <property type="term" value="F:oxidoreductase activity"/>
    <property type="evidence" value="ECO:0007669"/>
    <property type="project" value="UniProtKB-KW"/>
</dbReference>
<evidence type="ECO:0000313" key="3">
    <source>
        <dbReference type="EMBL" id="CAH0364573.1"/>
    </source>
</evidence>
<comment type="similarity">
    <text evidence="1">Belongs to the short-chain dehydrogenases/reductases (SDR) family.</text>
</comment>
<dbReference type="InterPro" id="IPR036291">
    <property type="entry name" value="NAD(P)-bd_dom_sf"/>
</dbReference>
<sequence>MSLRGTCAVAAYSLAGGAFRYTAEEPLSQFWWSLTCMRIGCCLALERVLAAFPLTRLVITAFGLLEAYTHNVRGRIPTDRISSGVALVTGSTAGIGFQTCVLLCERGVDVLVPARSVEQALKTAQLINEASKGPGIARPCSVPLDLASRESVKKFAESLTDINLLVLNAGVMMPAYHLTKDGAEQTVAANHLGHFQLATSLAPRLKGDARVVVVSSALHRKAARMRDIPQKLLDFRGAAQTHKLFDAYAVSKLQNVLFAHAFASRNPQIACVACHPGFVFTSVTRHLPLYVRLAHVLAVPFWVLFQKTPRQGAHCSLHCCLSPSFSAASLRGESRFVADCRVEREGLPPHPREVAEMLWRRSEAFVTNGVDVARGVDMRRTEDMGIKMKDNNGVWVPLGGGVEICLDSNGNIDSIKGTTRYVAVRGTHYILASDGGYGCSYGSCYICSGNNLQHGVYEDGEWKERYEAPAHLQCRPNCEDPAGYFPAWRQTSQYIDVYDRDDDAYAWADKYLLEENWDDDEDDDDVQLYGHIKPNTPSAIVTSHTWTVFPLHSGIGKTGIIPMGGFGAKALTGCYIFTATGKNSANADILSKIVWKVDPVCTGLSCPKITGEFVGLDHEICIDKSGRIEKVTGPTSALLSDGAAPKATAAATLLAIAATAVVF</sequence>